<protein>
    <submittedName>
        <fullName evidence="1">Uncharacterized protein</fullName>
    </submittedName>
</protein>
<name>A0A0A8XVH5_ARUDO</name>
<organism evidence="1">
    <name type="scientific">Arundo donax</name>
    <name type="common">Giant reed</name>
    <name type="synonym">Donax arundinaceus</name>
    <dbReference type="NCBI Taxonomy" id="35708"/>
    <lineage>
        <taxon>Eukaryota</taxon>
        <taxon>Viridiplantae</taxon>
        <taxon>Streptophyta</taxon>
        <taxon>Embryophyta</taxon>
        <taxon>Tracheophyta</taxon>
        <taxon>Spermatophyta</taxon>
        <taxon>Magnoliopsida</taxon>
        <taxon>Liliopsida</taxon>
        <taxon>Poales</taxon>
        <taxon>Poaceae</taxon>
        <taxon>PACMAD clade</taxon>
        <taxon>Arundinoideae</taxon>
        <taxon>Arundineae</taxon>
        <taxon>Arundo</taxon>
    </lineage>
</organism>
<accession>A0A0A8XVH5</accession>
<evidence type="ECO:0000313" key="1">
    <source>
        <dbReference type="EMBL" id="JAD16635.1"/>
    </source>
</evidence>
<reference evidence="1" key="1">
    <citation type="submission" date="2014-09" db="EMBL/GenBank/DDBJ databases">
        <authorList>
            <person name="Magalhaes I.L.F."/>
            <person name="Oliveira U."/>
            <person name="Santos F.R."/>
            <person name="Vidigal T.H.D.A."/>
            <person name="Brescovit A.D."/>
            <person name="Santos A.J."/>
        </authorList>
    </citation>
    <scope>NUCLEOTIDE SEQUENCE</scope>
    <source>
        <tissue evidence="1">Shoot tissue taken approximately 20 cm above the soil surface</tissue>
    </source>
</reference>
<dbReference type="EMBL" id="GBRH01281260">
    <property type="protein sequence ID" value="JAD16635.1"/>
    <property type="molecule type" value="Transcribed_RNA"/>
</dbReference>
<reference evidence="1" key="2">
    <citation type="journal article" date="2015" name="Data Brief">
        <title>Shoot transcriptome of the giant reed, Arundo donax.</title>
        <authorList>
            <person name="Barrero R.A."/>
            <person name="Guerrero F.D."/>
            <person name="Moolhuijzen P."/>
            <person name="Goolsby J.A."/>
            <person name="Tidwell J."/>
            <person name="Bellgard S.E."/>
            <person name="Bellgard M.I."/>
        </authorList>
    </citation>
    <scope>NUCLEOTIDE SEQUENCE</scope>
    <source>
        <tissue evidence="1">Shoot tissue taken approximately 20 cm above the soil surface</tissue>
    </source>
</reference>
<dbReference type="AlphaFoldDB" id="A0A0A8XVH5"/>
<sequence>MSLESSGVLSSRYFVISMSRNFSYSPNSLSSWVSRADWCIKSKPLVSCIYMFILGVCRNKCSYLLTLFTIMNRNVVLSMSNVLLNF</sequence>
<proteinExistence type="predicted"/>